<reference evidence="3 4" key="1">
    <citation type="submission" date="2023-10" db="EMBL/GenBank/DDBJ databases">
        <title>Chromosome-scale genome assembly provides insights into flower coloration mechanisms of Canna indica.</title>
        <authorList>
            <person name="Li C."/>
        </authorList>
    </citation>
    <scope>NUCLEOTIDE SEQUENCE [LARGE SCALE GENOMIC DNA]</scope>
    <source>
        <tissue evidence="3">Flower</tissue>
    </source>
</reference>
<dbReference type="PANTHER" id="PTHR45763">
    <property type="entry name" value="HYDROLASE, ALPHA/BETA FOLD FAMILY PROTEIN, EXPRESSED-RELATED"/>
    <property type="match status" value="1"/>
</dbReference>
<dbReference type="PANTHER" id="PTHR45763:SF51">
    <property type="entry name" value="ALPHA_BETA-HYDROLASES SUPERFAMILY PROTEIN"/>
    <property type="match status" value="1"/>
</dbReference>
<protein>
    <recommendedName>
        <fullName evidence="2">AB hydrolase-1 domain-containing protein</fullName>
    </recommendedName>
</protein>
<dbReference type="InterPro" id="IPR000073">
    <property type="entry name" value="AB_hydrolase_1"/>
</dbReference>
<dbReference type="SUPFAM" id="SSF53474">
    <property type="entry name" value="alpha/beta-Hydrolases"/>
    <property type="match status" value="1"/>
</dbReference>
<feature type="compositionally biased region" description="Basic and acidic residues" evidence="1">
    <location>
        <begin position="1"/>
        <end position="37"/>
    </location>
</feature>
<proteinExistence type="predicted"/>
<dbReference type="InterPro" id="IPR029058">
    <property type="entry name" value="AB_hydrolase_fold"/>
</dbReference>
<sequence length="399" mass="45603">MTRGPDFFRENKGKIEEKKDKRNKENNKEYKGDEKRKRTEKKKGRKKRKKREEKGNGTTGMVKNIGVMMLISVIALVYKAIQPIPPTICGSPGGPHVSSPRIKLKDGRHLAYKEHGVPKEIANHKVIFIHGFDSCKHDVIPISPTIFEELGIHLVSFDRAGYGESDPNPKRTEKSTAEDVEQLADQLQLGDKFYVIGFSMGGQITWTCVRYIPHSRLAGAAILAPVANFWWHGFPPNVSNTAFDMQLTQDKWAVRVAHYAPWLTYWWNTQKWFPSSGVASNNPLVLSPRDWSVINKHHPRGYRKQVRQQGEFESLHRDMMVSFGKWEFSPMDLENPFPNGEGGIHLWHGADDRTVPITFSRYIVDNLQWIHYHEVSEGGHLFPLADGMGDVIVRTLLSR</sequence>
<dbReference type="EMBL" id="CP136896">
    <property type="protein sequence ID" value="WOL15517.1"/>
    <property type="molecule type" value="Genomic_DNA"/>
</dbReference>
<dbReference type="Gene3D" id="3.40.50.1820">
    <property type="entry name" value="alpha/beta hydrolase"/>
    <property type="match status" value="1"/>
</dbReference>
<name>A0AAQ3KXS0_9LILI</name>
<organism evidence="3 4">
    <name type="scientific">Canna indica</name>
    <name type="common">Indian-shot</name>
    <dbReference type="NCBI Taxonomy" id="4628"/>
    <lineage>
        <taxon>Eukaryota</taxon>
        <taxon>Viridiplantae</taxon>
        <taxon>Streptophyta</taxon>
        <taxon>Embryophyta</taxon>
        <taxon>Tracheophyta</taxon>
        <taxon>Spermatophyta</taxon>
        <taxon>Magnoliopsida</taxon>
        <taxon>Liliopsida</taxon>
        <taxon>Zingiberales</taxon>
        <taxon>Cannaceae</taxon>
        <taxon>Canna</taxon>
    </lineage>
</organism>
<feature type="compositionally biased region" description="Basic residues" evidence="1">
    <location>
        <begin position="38"/>
        <end position="51"/>
    </location>
</feature>
<keyword evidence="4" id="KW-1185">Reference proteome</keyword>
<evidence type="ECO:0000259" key="2">
    <source>
        <dbReference type="Pfam" id="PF00561"/>
    </source>
</evidence>
<dbReference type="Proteomes" id="UP001327560">
    <property type="component" value="Chromosome 7"/>
</dbReference>
<accession>A0AAQ3KXS0</accession>
<dbReference type="FunFam" id="3.40.50.1820:FF:000270">
    <property type="entry name" value="Alpha/beta-Hydrolases superfamily protein"/>
    <property type="match status" value="1"/>
</dbReference>
<feature type="domain" description="AB hydrolase-1" evidence="2">
    <location>
        <begin position="126"/>
        <end position="380"/>
    </location>
</feature>
<evidence type="ECO:0000313" key="4">
    <source>
        <dbReference type="Proteomes" id="UP001327560"/>
    </source>
</evidence>
<feature type="region of interest" description="Disordered" evidence="1">
    <location>
        <begin position="1"/>
        <end position="59"/>
    </location>
</feature>
<gene>
    <name evidence="3" type="ORF">Cni_G24298</name>
</gene>
<dbReference type="Pfam" id="PF00561">
    <property type="entry name" value="Abhydrolase_1"/>
    <property type="match status" value="1"/>
</dbReference>
<evidence type="ECO:0000256" key="1">
    <source>
        <dbReference type="SAM" id="MobiDB-lite"/>
    </source>
</evidence>
<dbReference type="AlphaFoldDB" id="A0AAQ3KXS0"/>
<evidence type="ECO:0000313" key="3">
    <source>
        <dbReference type="EMBL" id="WOL15517.1"/>
    </source>
</evidence>